<comment type="pathway">
    <text evidence="2">Cofactor biosynthesis; tetrahydrofolate biosynthesis; 2-amino-4-hydroxy-6-hydroxymethyl-7,8-dihydropteridine diphosphate from 7,8-dihydroneopterin triphosphate: step 4/4.</text>
</comment>
<dbReference type="PANTHER" id="PTHR43071">
    <property type="entry name" value="2-AMINO-4-HYDROXY-6-HYDROXYMETHYLDIHYDROPTERIDINE PYROPHOSPHOKINASE"/>
    <property type="match status" value="1"/>
</dbReference>
<dbReference type="EC" id="2.7.6.3" evidence="3"/>
<evidence type="ECO:0000256" key="8">
    <source>
        <dbReference type="ARBA" id="ARBA00022909"/>
    </source>
</evidence>
<dbReference type="CDD" id="cd00483">
    <property type="entry name" value="HPPK"/>
    <property type="match status" value="1"/>
</dbReference>
<keyword evidence="11" id="KW-1185">Reference proteome</keyword>
<keyword evidence="6 10" id="KW-0418">Kinase</keyword>
<dbReference type="AlphaFoldDB" id="A0A4Y8KJS8"/>
<evidence type="ECO:0000256" key="5">
    <source>
        <dbReference type="ARBA" id="ARBA00022741"/>
    </source>
</evidence>
<dbReference type="InterPro" id="IPR035907">
    <property type="entry name" value="Hppk_sf"/>
</dbReference>
<name>A0A4Y8KJS8_9MICO</name>
<dbReference type="GO" id="GO:0046656">
    <property type="term" value="P:folic acid biosynthetic process"/>
    <property type="evidence" value="ECO:0007669"/>
    <property type="project" value="UniProtKB-KW"/>
</dbReference>
<evidence type="ECO:0000256" key="3">
    <source>
        <dbReference type="ARBA" id="ARBA00013253"/>
    </source>
</evidence>
<dbReference type="GO" id="GO:0003848">
    <property type="term" value="F:2-amino-4-hydroxy-6-hydroxymethyldihydropteridine diphosphokinase activity"/>
    <property type="evidence" value="ECO:0007669"/>
    <property type="project" value="UniProtKB-EC"/>
</dbReference>
<dbReference type="UniPathway" id="UPA00077">
    <property type="reaction ID" value="UER00155"/>
</dbReference>
<dbReference type="PANTHER" id="PTHR43071:SF1">
    <property type="entry name" value="2-AMINO-4-HYDROXY-6-HYDROXYMETHYLDIHYDROPTERIDINE PYROPHOSPHOKINASE"/>
    <property type="match status" value="1"/>
</dbReference>
<keyword evidence="7" id="KW-0067">ATP-binding</keyword>
<reference evidence="10 11" key="1">
    <citation type="submission" date="2019-03" db="EMBL/GenBank/DDBJ databases">
        <title>Genomics of glacier-inhabiting Cryobacterium strains.</title>
        <authorList>
            <person name="Liu Q."/>
            <person name="Xin Y.-H."/>
        </authorList>
    </citation>
    <scope>NUCLEOTIDE SEQUENCE [LARGE SCALE GENOMIC DNA]</scope>
    <source>
        <strain evidence="10 11">CGMCC 1.4292</strain>
    </source>
</reference>
<dbReference type="GO" id="GO:0005524">
    <property type="term" value="F:ATP binding"/>
    <property type="evidence" value="ECO:0007669"/>
    <property type="project" value="UniProtKB-KW"/>
</dbReference>
<dbReference type="SUPFAM" id="SSF55083">
    <property type="entry name" value="6-hydroxymethyl-7,8-dihydropterin pyrophosphokinase, HPPK"/>
    <property type="match status" value="1"/>
</dbReference>
<protein>
    <recommendedName>
        <fullName evidence="3">2-amino-4-hydroxy-6-hydroxymethyldihydropteridine diphosphokinase</fullName>
        <ecNumber evidence="3">2.7.6.3</ecNumber>
    </recommendedName>
</protein>
<comment type="caution">
    <text evidence="10">The sequence shown here is derived from an EMBL/GenBank/DDBJ whole genome shotgun (WGS) entry which is preliminary data.</text>
</comment>
<keyword evidence="8" id="KW-0289">Folate biosynthesis</keyword>
<accession>A0A4Y8KJS8</accession>
<proteinExistence type="predicted"/>
<dbReference type="GO" id="GO:0046654">
    <property type="term" value="P:tetrahydrofolate biosynthetic process"/>
    <property type="evidence" value="ECO:0007669"/>
    <property type="project" value="UniProtKB-UniPathway"/>
</dbReference>
<sequence length="179" mass="18942">MSALPVPPVPGRAHVVLALGSNLGDRAATLASAAHDLADLTGFDLTGVSPAFESVAVKPDGVDDTAPRYLNSVVTGRYAGEAVDLLDAVNDIEARHGRVRAERWGDRTLDIDIIAVDDLELDTARLTLPHPRAWERDFVLAPWLRLDADAAVPGRGLVRDLLAATDNTVVPARATGATL</sequence>
<comment type="catalytic activity">
    <reaction evidence="1">
        <text>6-hydroxymethyl-7,8-dihydropterin + ATP = (7,8-dihydropterin-6-yl)methyl diphosphate + AMP + H(+)</text>
        <dbReference type="Rhea" id="RHEA:11412"/>
        <dbReference type="ChEBI" id="CHEBI:15378"/>
        <dbReference type="ChEBI" id="CHEBI:30616"/>
        <dbReference type="ChEBI" id="CHEBI:44841"/>
        <dbReference type="ChEBI" id="CHEBI:72950"/>
        <dbReference type="ChEBI" id="CHEBI:456215"/>
        <dbReference type="EC" id="2.7.6.3"/>
    </reaction>
</comment>
<keyword evidence="4 10" id="KW-0808">Transferase</keyword>
<evidence type="ECO:0000256" key="7">
    <source>
        <dbReference type="ARBA" id="ARBA00022840"/>
    </source>
</evidence>
<dbReference type="GO" id="GO:0016301">
    <property type="term" value="F:kinase activity"/>
    <property type="evidence" value="ECO:0007669"/>
    <property type="project" value="UniProtKB-KW"/>
</dbReference>
<evidence type="ECO:0000256" key="1">
    <source>
        <dbReference type="ARBA" id="ARBA00000198"/>
    </source>
</evidence>
<keyword evidence="5" id="KW-0547">Nucleotide-binding</keyword>
<evidence type="ECO:0000256" key="6">
    <source>
        <dbReference type="ARBA" id="ARBA00022777"/>
    </source>
</evidence>
<dbReference type="OrthoDB" id="9808041at2"/>
<gene>
    <name evidence="10" type="primary">folK</name>
    <name evidence="10" type="ORF">E3T53_13425</name>
</gene>
<dbReference type="Pfam" id="PF01288">
    <property type="entry name" value="HPPK"/>
    <property type="match status" value="1"/>
</dbReference>
<dbReference type="NCBIfam" id="TIGR01498">
    <property type="entry name" value="folK"/>
    <property type="match status" value="1"/>
</dbReference>
<evidence type="ECO:0000256" key="4">
    <source>
        <dbReference type="ARBA" id="ARBA00022679"/>
    </source>
</evidence>
<dbReference type="Proteomes" id="UP000298218">
    <property type="component" value="Unassembled WGS sequence"/>
</dbReference>
<dbReference type="InterPro" id="IPR000550">
    <property type="entry name" value="Hppk"/>
</dbReference>
<organism evidence="10 11">
    <name type="scientific">Cryobacterium psychrophilum</name>
    <dbReference type="NCBI Taxonomy" id="41988"/>
    <lineage>
        <taxon>Bacteria</taxon>
        <taxon>Bacillati</taxon>
        <taxon>Actinomycetota</taxon>
        <taxon>Actinomycetes</taxon>
        <taxon>Micrococcales</taxon>
        <taxon>Microbacteriaceae</taxon>
        <taxon>Cryobacterium</taxon>
    </lineage>
</organism>
<evidence type="ECO:0000259" key="9">
    <source>
        <dbReference type="Pfam" id="PF01288"/>
    </source>
</evidence>
<evidence type="ECO:0000313" key="11">
    <source>
        <dbReference type="Proteomes" id="UP000298218"/>
    </source>
</evidence>
<evidence type="ECO:0000313" key="10">
    <source>
        <dbReference type="EMBL" id="TFD76482.1"/>
    </source>
</evidence>
<dbReference type="EMBL" id="SOHQ01000037">
    <property type="protein sequence ID" value="TFD76482.1"/>
    <property type="molecule type" value="Genomic_DNA"/>
</dbReference>
<evidence type="ECO:0000256" key="2">
    <source>
        <dbReference type="ARBA" id="ARBA00005051"/>
    </source>
</evidence>
<feature type="domain" description="7,8-dihydro-6-hydroxymethylpterin-pyrophosphokinase" evidence="9">
    <location>
        <begin position="16"/>
        <end position="147"/>
    </location>
</feature>
<dbReference type="RefSeq" id="WP_134172788.1">
    <property type="nucleotide sequence ID" value="NZ_SODI01000001.1"/>
</dbReference>
<dbReference type="Gene3D" id="3.30.70.560">
    <property type="entry name" value="7,8-Dihydro-6-hydroxymethylpterin-pyrophosphokinase HPPK"/>
    <property type="match status" value="1"/>
</dbReference>